<sequence>MGLMEPDHWRRNLGHAMCLDPNRWLLVKSTNAGFPAMNINSHECRLRLPLPHPLTRPPHILANVAQYPPQLLKEHPEHEGYSTHYPVYICCWVAPIESSILYFLWIHSTTVTHMALKLEPNSLYLLLADRESSSTFHWGLYLAKSPTDGIIFNIINFPNRTAYSFETKSDQKVVSSKRYLLALKVGDLHPALHGPLEIRLSQIPIQYSTRFHEAMTCRVWVKEALFALDDEGYIKLVENINGIEAEARFAAMLNKANGKRTVGKSRGYVL</sequence>
<evidence type="ECO:0000313" key="2">
    <source>
        <dbReference type="Proteomes" id="UP000184499"/>
    </source>
</evidence>
<dbReference type="Pfam" id="PF20174">
    <property type="entry name" value="DUF6540"/>
    <property type="match status" value="1"/>
</dbReference>
<dbReference type="GeneID" id="93577196"/>
<accession>A0A1L9UKZ2</accession>
<dbReference type="OrthoDB" id="3016366at2759"/>
<dbReference type="InterPro" id="IPR046670">
    <property type="entry name" value="DUF6540"/>
</dbReference>
<proteinExistence type="predicted"/>
<name>A0A1L9UKZ2_ASPBC</name>
<organism evidence="1 2">
    <name type="scientific">Aspergillus brasiliensis (strain CBS 101740 / IMI 381727 / IBT 21946)</name>
    <dbReference type="NCBI Taxonomy" id="767769"/>
    <lineage>
        <taxon>Eukaryota</taxon>
        <taxon>Fungi</taxon>
        <taxon>Dikarya</taxon>
        <taxon>Ascomycota</taxon>
        <taxon>Pezizomycotina</taxon>
        <taxon>Eurotiomycetes</taxon>
        <taxon>Eurotiomycetidae</taxon>
        <taxon>Eurotiales</taxon>
        <taxon>Aspergillaceae</taxon>
        <taxon>Aspergillus</taxon>
        <taxon>Aspergillus subgen. Circumdati</taxon>
    </lineage>
</organism>
<evidence type="ECO:0000313" key="1">
    <source>
        <dbReference type="EMBL" id="OJJ72312.1"/>
    </source>
</evidence>
<dbReference type="AlphaFoldDB" id="A0A1L9UKZ2"/>
<dbReference type="EMBL" id="KV878683">
    <property type="protein sequence ID" value="OJJ72312.1"/>
    <property type="molecule type" value="Genomic_DNA"/>
</dbReference>
<dbReference type="RefSeq" id="XP_067479560.1">
    <property type="nucleotide sequence ID" value="XM_067624708.1"/>
</dbReference>
<keyword evidence="2" id="KW-1185">Reference proteome</keyword>
<gene>
    <name evidence="1" type="ORF">ASPBRDRAFT_41995</name>
</gene>
<protein>
    <submittedName>
        <fullName evidence="1">Uncharacterized protein</fullName>
    </submittedName>
</protein>
<dbReference type="VEuPathDB" id="FungiDB:ASPBRDRAFT_41995"/>
<dbReference type="Proteomes" id="UP000184499">
    <property type="component" value="Unassembled WGS sequence"/>
</dbReference>
<reference evidence="2" key="1">
    <citation type="journal article" date="2017" name="Genome Biol.">
        <title>Comparative genomics reveals high biological diversity and specific adaptations in the industrially and medically important fungal genus Aspergillus.</title>
        <authorList>
            <person name="de Vries R.P."/>
            <person name="Riley R."/>
            <person name="Wiebenga A."/>
            <person name="Aguilar-Osorio G."/>
            <person name="Amillis S."/>
            <person name="Uchima C.A."/>
            <person name="Anderluh G."/>
            <person name="Asadollahi M."/>
            <person name="Askin M."/>
            <person name="Barry K."/>
            <person name="Battaglia E."/>
            <person name="Bayram O."/>
            <person name="Benocci T."/>
            <person name="Braus-Stromeyer S.A."/>
            <person name="Caldana C."/>
            <person name="Canovas D."/>
            <person name="Cerqueira G.C."/>
            <person name="Chen F."/>
            <person name="Chen W."/>
            <person name="Choi C."/>
            <person name="Clum A."/>
            <person name="Dos Santos R.A."/>
            <person name="Damasio A.R."/>
            <person name="Diallinas G."/>
            <person name="Emri T."/>
            <person name="Fekete E."/>
            <person name="Flipphi M."/>
            <person name="Freyberg S."/>
            <person name="Gallo A."/>
            <person name="Gournas C."/>
            <person name="Habgood R."/>
            <person name="Hainaut M."/>
            <person name="Harispe M.L."/>
            <person name="Henrissat B."/>
            <person name="Hilden K.S."/>
            <person name="Hope R."/>
            <person name="Hossain A."/>
            <person name="Karabika E."/>
            <person name="Karaffa L."/>
            <person name="Karanyi Z."/>
            <person name="Krasevec N."/>
            <person name="Kuo A."/>
            <person name="Kusch H."/>
            <person name="LaButti K."/>
            <person name="Lagendijk E.L."/>
            <person name="Lapidus A."/>
            <person name="Levasseur A."/>
            <person name="Lindquist E."/>
            <person name="Lipzen A."/>
            <person name="Logrieco A.F."/>
            <person name="MacCabe A."/>
            <person name="Maekelae M.R."/>
            <person name="Malavazi I."/>
            <person name="Melin P."/>
            <person name="Meyer V."/>
            <person name="Mielnichuk N."/>
            <person name="Miskei M."/>
            <person name="Molnar A.P."/>
            <person name="Mule G."/>
            <person name="Ngan C.Y."/>
            <person name="Orejas M."/>
            <person name="Orosz E."/>
            <person name="Ouedraogo J.P."/>
            <person name="Overkamp K.M."/>
            <person name="Park H.-S."/>
            <person name="Perrone G."/>
            <person name="Piumi F."/>
            <person name="Punt P.J."/>
            <person name="Ram A.F."/>
            <person name="Ramon A."/>
            <person name="Rauscher S."/>
            <person name="Record E."/>
            <person name="Riano-Pachon D.M."/>
            <person name="Robert V."/>
            <person name="Roehrig J."/>
            <person name="Ruller R."/>
            <person name="Salamov A."/>
            <person name="Salih N.S."/>
            <person name="Samson R.A."/>
            <person name="Sandor E."/>
            <person name="Sanguinetti M."/>
            <person name="Schuetze T."/>
            <person name="Sepcic K."/>
            <person name="Shelest E."/>
            <person name="Sherlock G."/>
            <person name="Sophianopoulou V."/>
            <person name="Squina F.M."/>
            <person name="Sun H."/>
            <person name="Susca A."/>
            <person name="Todd R.B."/>
            <person name="Tsang A."/>
            <person name="Unkles S.E."/>
            <person name="van de Wiele N."/>
            <person name="van Rossen-Uffink D."/>
            <person name="Oliveira J.V."/>
            <person name="Vesth T.C."/>
            <person name="Visser J."/>
            <person name="Yu J.-H."/>
            <person name="Zhou M."/>
            <person name="Andersen M.R."/>
            <person name="Archer D.B."/>
            <person name="Baker S.E."/>
            <person name="Benoit I."/>
            <person name="Brakhage A.A."/>
            <person name="Braus G.H."/>
            <person name="Fischer R."/>
            <person name="Frisvad J.C."/>
            <person name="Goldman G.H."/>
            <person name="Houbraken J."/>
            <person name="Oakley B."/>
            <person name="Pocsi I."/>
            <person name="Scazzocchio C."/>
            <person name="Seiboth B."/>
            <person name="vanKuyk P.A."/>
            <person name="Wortman J."/>
            <person name="Dyer P.S."/>
            <person name="Grigoriev I.V."/>
        </authorList>
    </citation>
    <scope>NUCLEOTIDE SEQUENCE [LARGE SCALE GENOMIC DNA]</scope>
    <source>
        <strain evidence="2">CBS 101740 / IMI 381727 / IBT 21946</strain>
    </source>
</reference>